<dbReference type="InterPro" id="IPR002995">
    <property type="entry name" value="Surf4"/>
</dbReference>
<feature type="transmembrane region" description="Helical" evidence="7">
    <location>
        <begin position="200"/>
        <end position="219"/>
    </location>
</feature>
<sequence length="315" mass="35263">MNRRGVRYDMPLAQPPAAPNLEQRGSQFGSTTSAPSNSQKGFVDSLTSTTGAIDEWLGELGQPLKPYLPAIGRILVVLTFIEDAVRIITQWGDQTRYLRNYRGIPYFLTVLLLASNVICMFVGSYCVISKRFLLYGTGALTFVVVSQALAYGLLLDVQFFSRNLSLIGGLLMVVSDAFVQEKRRMGLPGLPQLDNKDRARYIKLAGRVLLVFLFLGHLVRTKWTITSSLFNVIAISCCILVAIGYKARLSASLLSIVLFCQNLWDNPYWNLDRNHPNRDFLRYAHFQTLSIVGGLILLINMGAGRISIDEKKKIY</sequence>
<dbReference type="AlphaFoldDB" id="A0A2T0FFH7"/>
<feature type="region of interest" description="Disordered" evidence="6">
    <location>
        <begin position="1"/>
        <end position="40"/>
    </location>
</feature>
<dbReference type="STRING" id="45607.A0A2T0FFH7"/>
<comment type="subcellular location">
    <subcellularLocation>
        <location evidence="1">Membrane</location>
        <topology evidence="1">Multi-pass membrane protein</topology>
    </subcellularLocation>
</comment>
<comment type="similarity">
    <text evidence="2">Belongs to the SURF4 family.</text>
</comment>
<feature type="transmembrane region" description="Helical" evidence="7">
    <location>
        <begin position="160"/>
        <end position="179"/>
    </location>
</feature>
<evidence type="ECO:0000256" key="5">
    <source>
        <dbReference type="ARBA" id="ARBA00023136"/>
    </source>
</evidence>
<feature type="transmembrane region" description="Helical" evidence="7">
    <location>
        <begin position="284"/>
        <end position="303"/>
    </location>
</feature>
<proteinExistence type="inferred from homology"/>
<dbReference type="EMBL" id="NDIQ01000001">
    <property type="protein sequence ID" value="PRT53709.1"/>
    <property type="molecule type" value="Genomic_DNA"/>
</dbReference>
<organism evidence="8 9">
    <name type="scientific">Wickerhamiella sorbophila</name>
    <dbReference type="NCBI Taxonomy" id="45607"/>
    <lineage>
        <taxon>Eukaryota</taxon>
        <taxon>Fungi</taxon>
        <taxon>Dikarya</taxon>
        <taxon>Ascomycota</taxon>
        <taxon>Saccharomycotina</taxon>
        <taxon>Dipodascomycetes</taxon>
        <taxon>Dipodascales</taxon>
        <taxon>Trichomonascaceae</taxon>
        <taxon>Wickerhamiella</taxon>
    </lineage>
</organism>
<feature type="compositionally biased region" description="Polar residues" evidence="6">
    <location>
        <begin position="23"/>
        <end position="40"/>
    </location>
</feature>
<dbReference type="GeneID" id="36515078"/>
<reference evidence="8 9" key="1">
    <citation type="submission" date="2017-04" db="EMBL/GenBank/DDBJ databases">
        <title>Genome sequencing of [Candida] sorbophila.</title>
        <authorList>
            <person name="Ahn J.O."/>
        </authorList>
    </citation>
    <scope>NUCLEOTIDE SEQUENCE [LARGE SCALE GENOMIC DNA]</scope>
    <source>
        <strain evidence="8 9">DS02</strain>
    </source>
</reference>
<feature type="transmembrane region" description="Helical" evidence="7">
    <location>
        <begin position="104"/>
        <end position="125"/>
    </location>
</feature>
<keyword evidence="5 7" id="KW-0472">Membrane</keyword>
<feature type="transmembrane region" description="Helical" evidence="7">
    <location>
        <begin position="225"/>
        <end position="242"/>
    </location>
</feature>
<evidence type="ECO:0000313" key="8">
    <source>
        <dbReference type="EMBL" id="PRT53709.1"/>
    </source>
</evidence>
<evidence type="ECO:0000256" key="6">
    <source>
        <dbReference type="SAM" id="MobiDB-lite"/>
    </source>
</evidence>
<dbReference type="RefSeq" id="XP_024663655.1">
    <property type="nucleotide sequence ID" value="XM_024807887.1"/>
</dbReference>
<evidence type="ECO:0000256" key="1">
    <source>
        <dbReference type="ARBA" id="ARBA00004141"/>
    </source>
</evidence>
<dbReference type="OrthoDB" id="7859621at2759"/>
<dbReference type="Pfam" id="PF02077">
    <property type="entry name" value="SURF4"/>
    <property type="match status" value="1"/>
</dbReference>
<comment type="caution">
    <text evidence="8">The sequence shown here is derived from an EMBL/GenBank/DDBJ whole genome shotgun (WGS) entry which is preliminary data.</text>
</comment>
<gene>
    <name evidence="8" type="ORF">B9G98_01329</name>
</gene>
<evidence type="ECO:0000313" key="9">
    <source>
        <dbReference type="Proteomes" id="UP000238350"/>
    </source>
</evidence>
<keyword evidence="4 7" id="KW-1133">Transmembrane helix</keyword>
<keyword evidence="9" id="KW-1185">Reference proteome</keyword>
<evidence type="ECO:0000256" key="3">
    <source>
        <dbReference type="ARBA" id="ARBA00022692"/>
    </source>
</evidence>
<keyword evidence="3 7" id="KW-0812">Transmembrane</keyword>
<accession>A0A2T0FFH7</accession>
<protein>
    <submittedName>
        <fullName evidence="8">Surfeit locus protein 4</fullName>
    </submittedName>
</protein>
<dbReference type="GO" id="GO:0016020">
    <property type="term" value="C:membrane"/>
    <property type="evidence" value="ECO:0007669"/>
    <property type="project" value="UniProtKB-SubCell"/>
</dbReference>
<dbReference type="Proteomes" id="UP000238350">
    <property type="component" value="Unassembled WGS sequence"/>
</dbReference>
<evidence type="ECO:0000256" key="2">
    <source>
        <dbReference type="ARBA" id="ARBA00006945"/>
    </source>
</evidence>
<evidence type="ECO:0000256" key="7">
    <source>
        <dbReference type="SAM" id="Phobius"/>
    </source>
</evidence>
<name>A0A2T0FFH7_9ASCO</name>
<feature type="transmembrane region" description="Helical" evidence="7">
    <location>
        <begin position="132"/>
        <end position="154"/>
    </location>
</feature>
<evidence type="ECO:0000256" key="4">
    <source>
        <dbReference type="ARBA" id="ARBA00022989"/>
    </source>
</evidence>